<proteinExistence type="predicted"/>
<feature type="non-terminal residue" evidence="2">
    <location>
        <position position="1"/>
    </location>
</feature>
<feature type="compositionally biased region" description="Basic and acidic residues" evidence="1">
    <location>
        <begin position="291"/>
        <end position="305"/>
    </location>
</feature>
<dbReference type="EMBL" id="CADCTN010000116">
    <property type="protein sequence ID" value="CAA9241792.1"/>
    <property type="molecule type" value="Genomic_DNA"/>
</dbReference>
<feature type="region of interest" description="Disordered" evidence="1">
    <location>
        <begin position="24"/>
        <end position="405"/>
    </location>
</feature>
<reference evidence="2" key="1">
    <citation type="submission" date="2020-02" db="EMBL/GenBank/DDBJ databases">
        <authorList>
            <person name="Meier V. D."/>
        </authorList>
    </citation>
    <scope>NUCLEOTIDE SEQUENCE</scope>
    <source>
        <strain evidence="2">AVDCRST_MAG52</strain>
    </source>
</reference>
<feature type="compositionally biased region" description="Low complexity" evidence="1">
    <location>
        <begin position="130"/>
        <end position="143"/>
    </location>
</feature>
<feature type="compositionally biased region" description="Basic residues" evidence="1">
    <location>
        <begin position="104"/>
        <end position="114"/>
    </location>
</feature>
<feature type="compositionally biased region" description="Basic residues" evidence="1">
    <location>
        <begin position="68"/>
        <end position="81"/>
    </location>
</feature>
<evidence type="ECO:0000256" key="1">
    <source>
        <dbReference type="SAM" id="MobiDB-lite"/>
    </source>
</evidence>
<feature type="compositionally biased region" description="Low complexity" evidence="1">
    <location>
        <begin position="395"/>
        <end position="405"/>
    </location>
</feature>
<sequence>ARCGHLRAAAHPGGGLRRFAAGRARAGAGGDGDPGADGAHGSPARVGGRRAAGALLPDDGRAGDRPRGRAGRRPARHRLRHPDRPALRVGSAGGPLRRDAGAVRRLRPRPRGRRRVDEQRAVLLHRHAVGRQGRTGRAAAGRPGPRPGHRRWPQPPGARRHARDRGEPAPRVRDLPRGAGRVQRPQPPAGGVRGRGRPVRRRDRARDGSGPHGRHRRRPRRAHPPRLEPRHPGQAPSDHGPGRSGGDRHRGQRERAERRRGRRDRHPPRQGGRAGTAPAGPAPLVGRGRRAAGDDGHRPGPRDGEGAGPARSQAVGRRPDRAQRGVRLPGAGGVPGVGLHRRGLGAHERQRLRHLPRPSRGCDGRADPGDPAARDGPPRGPLRPGDHVHRRRAGAGRAVRAGVGM</sequence>
<feature type="non-terminal residue" evidence="2">
    <location>
        <position position="405"/>
    </location>
</feature>
<accession>A0A6J4I6I9</accession>
<evidence type="ECO:0000313" key="2">
    <source>
        <dbReference type="EMBL" id="CAA9241792.1"/>
    </source>
</evidence>
<dbReference type="EC" id="2.3.1.9" evidence="2"/>
<feature type="compositionally biased region" description="Basic and acidic residues" evidence="1">
    <location>
        <begin position="245"/>
        <end position="257"/>
    </location>
</feature>
<feature type="compositionally biased region" description="Low complexity" evidence="1">
    <location>
        <begin position="36"/>
        <end position="54"/>
    </location>
</feature>
<gene>
    <name evidence="2" type="ORF">AVDCRST_MAG52-1647</name>
</gene>
<keyword evidence="2" id="KW-0808">Transferase</keyword>
<organism evidence="2">
    <name type="scientific">uncultured Blastococcus sp</name>
    <dbReference type="NCBI Taxonomy" id="217144"/>
    <lineage>
        <taxon>Bacteria</taxon>
        <taxon>Bacillati</taxon>
        <taxon>Actinomycetota</taxon>
        <taxon>Actinomycetes</taxon>
        <taxon>Geodermatophilales</taxon>
        <taxon>Geodermatophilaceae</taxon>
        <taxon>Blastococcus</taxon>
        <taxon>environmental samples</taxon>
    </lineage>
</organism>
<dbReference type="AlphaFoldDB" id="A0A6J4I6I9"/>
<feature type="compositionally biased region" description="Basic residues" evidence="1">
    <location>
        <begin position="147"/>
        <end position="163"/>
    </location>
</feature>
<feature type="compositionally biased region" description="Basic residues" evidence="1">
    <location>
        <begin position="258"/>
        <end position="268"/>
    </location>
</feature>
<feature type="compositionally biased region" description="Basic residues" evidence="1">
    <location>
        <begin position="194"/>
        <end position="203"/>
    </location>
</feature>
<name>A0A6J4I6I9_9ACTN</name>
<keyword evidence="2" id="KW-0012">Acyltransferase</keyword>
<dbReference type="GO" id="GO:0003985">
    <property type="term" value="F:acetyl-CoA C-acetyltransferase activity"/>
    <property type="evidence" value="ECO:0007669"/>
    <property type="project" value="UniProtKB-EC"/>
</dbReference>
<feature type="compositionally biased region" description="Basic and acidic residues" evidence="1">
    <location>
        <begin position="360"/>
        <end position="377"/>
    </location>
</feature>
<feature type="compositionally biased region" description="Basic residues" evidence="1">
    <location>
        <begin position="339"/>
        <end position="357"/>
    </location>
</feature>
<feature type="compositionally biased region" description="Basic and acidic residues" evidence="1">
    <location>
        <begin position="58"/>
        <end position="67"/>
    </location>
</feature>
<feature type="compositionally biased region" description="Low complexity" evidence="1">
    <location>
        <begin position="269"/>
        <end position="283"/>
    </location>
</feature>
<feature type="compositionally biased region" description="Basic and acidic residues" evidence="1">
    <location>
        <begin position="164"/>
        <end position="176"/>
    </location>
</feature>
<protein>
    <submittedName>
        <fullName evidence="2">Acetyl-CoA acetyltransferase</fullName>
        <ecNumber evidence="2">2.3.1.9</ecNumber>
    </submittedName>
</protein>
<feature type="compositionally biased region" description="Basic residues" evidence="1">
    <location>
        <begin position="212"/>
        <end position="224"/>
    </location>
</feature>